<evidence type="ECO:0000256" key="1">
    <source>
        <dbReference type="SAM" id="Phobius"/>
    </source>
</evidence>
<keyword evidence="3" id="KW-1185">Reference proteome</keyword>
<dbReference type="EMBL" id="NFZS01000004">
    <property type="protein sequence ID" value="RAO75909.1"/>
    <property type="molecule type" value="Genomic_DNA"/>
</dbReference>
<keyword evidence="1" id="KW-0472">Membrane</keyword>
<sequence>MSRSQFFQMTDCLLVLLGVAVIYYFLRCVYRSLREGHVMINGQMTTQKESPGAFWMTIISWLALSGIVVWKIVEAVPNILAP</sequence>
<reference evidence="2 3" key="1">
    <citation type="journal article" date="2018" name="Genet. Mol. Biol.">
        <title>The genome sequence of Dyella jiangningensis FCAV SCS01 from a lignocellulose-decomposing microbial consortium metagenome reveals potential for biotechnological applications.</title>
        <authorList>
            <person name="Desiderato J.G."/>
            <person name="Alvarenga D.O."/>
            <person name="Constancio M.T.L."/>
            <person name="Alves L.M.C."/>
            <person name="Varani A.M."/>
        </authorList>
    </citation>
    <scope>NUCLEOTIDE SEQUENCE [LARGE SCALE GENOMIC DNA]</scope>
    <source>
        <strain evidence="2 3">FCAV SCS01</strain>
    </source>
</reference>
<accession>A0A328P1M9</accession>
<dbReference type="AlphaFoldDB" id="A0A328P1M9"/>
<organism evidence="2 3">
    <name type="scientific">Dyella jiangningensis</name>
    <dbReference type="NCBI Taxonomy" id="1379159"/>
    <lineage>
        <taxon>Bacteria</taxon>
        <taxon>Pseudomonadati</taxon>
        <taxon>Pseudomonadota</taxon>
        <taxon>Gammaproteobacteria</taxon>
        <taxon>Lysobacterales</taxon>
        <taxon>Rhodanobacteraceae</taxon>
        <taxon>Dyella</taxon>
    </lineage>
</organism>
<protein>
    <submittedName>
        <fullName evidence="2">Uncharacterized protein</fullName>
    </submittedName>
</protein>
<feature type="transmembrane region" description="Helical" evidence="1">
    <location>
        <begin position="6"/>
        <end position="26"/>
    </location>
</feature>
<gene>
    <name evidence="2" type="ORF">CA260_17950</name>
</gene>
<evidence type="ECO:0000313" key="3">
    <source>
        <dbReference type="Proteomes" id="UP000248926"/>
    </source>
</evidence>
<dbReference type="Proteomes" id="UP000248926">
    <property type="component" value="Unassembled WGS sequence"/>
</dbReference>
<name>A0A328P1M9_9GAMM</name>
<comment type="caution">
    <text evidence="2">The sequence shown here is derived from an EMBL/GenBank/DDBJ whole genome shotgun (WGS) entry which is preliminary data.</text>
</comment>
<keyword evidence="1" id="KW-1133">Transmembrane helix</keyword>
<evidence type="ECO:0000313" key="2">
    <source>
        <dbReference type="EMBL" id="RAO75909.1"/>
    </source>
</evidence>
<keyword evidence="1" id="KW-0812">Transmembrane</keyword>
<feature type="transmembrane region" description="Helical" evidence="1">
    <location>
        <begin position="53"/>
        <end position="73"/>
    </location>
</feature>
<proteinExistence type="predicted"/>